<accession>A0A8J4PPK7</accession>
<reference evidence="1" key="1">
    <citation type="submission" date="2020-01" db="EMBL/GenBank/DDBJ databases">
        <title>Development of genomics and gene disruption for Polysphondylium violaceum indicates a role for the polyketide synthase stlB in stalk morphogenesis.</title>
        <authorList>
            <person name="Narita B."/>
            <person name="Kawabe Y."/>
            <person name="Kin K."/>
            <person name="Saito T."/>
            <person name="Gibbs R."/>
            <person name="Kuspa A."/>
            <person name="Muzny D."/>
            <person name="Queller D."/>
            <person name="Richards S."/>
            <person name="Strassman J."/>
            <person name="Sucgang R."/>
            <person name="Worley K."/>
            <person name="Schaap P."/>
        </authorList>
    </citation>
    <scope>NUCLEOTIDE SEQUENCE</scope>
    <source>
        <strain evidence="1">QSvi11</strain>
    </source>
</reference>
<comment type="caution">
    <text evidence="1">The sequence shown here is derived from an EMBL/GenBank/DDBJ whole genome shotgun (WGS) entry which is preliminary data.</text>
</comment>
<protein>
    <submittedName>
        <fullName evidence="1">Uncharacterized protein</fullName>
    </submittedName>
</protein>
<organism evidence="1 2">
    <name type="scientific">Polysphondylium violaceum</name>
    <dbReference type="NCBI Taxonomy" id="133409"/>
    <lineage>
        <taxon>Eukaryota</taxon>
        <taxon>Amoebozoa</taxon>
        <taxon>Evosea</taxon>
        <taxon>Eumycetozoa</taxon>
        <taxon>Dictyostelia</taxon>
        <taxon>Dictyosteliales</taxon>
        <taxon>Dictyosteliaceae</taxon>
        <taxon>Polysphondylium</taxon>
    </lineage>
</organism>
<keyword evidence="2" id="KW-1185">Reference proteome</keyword>
<gene>
    <name evidence="1" type="ORF">CYY_007501</name>
</gene>
<evidence type="ECO:0000313" key="1">
    <source>
        <dbReference type="EMBL" id="KAF2071184.1"/>
    </source>
</evidence>
<name>A0A8J4PPK7_9MYCE</name>
<sequence length="166" mass="19077">MKSFKVYIFQISGKLGHVGAILEYPTNIFIDGDVDGDQCIFTKFDFGYSSPIAKIFWQAKDNEGENGSEYNYLQYTVLQYQCIDDILNEGDKILYKFEYDVKGDSNYEAILNIMLDASNYILSENNCKVYVIHLLDRLNEYRGGQVNSGKECLARDQLRQIIDKAT</sequence>
<proteinExistence type="predicted"/>
<dbReference type="Proteomes" id="UP000695562">
    <property type="component" value="Unassembled WGS sequence"/>
</dbReference>
<evidence type="ECO:0000313" key="2">
    <source>
        <dbReference type="Proteomes" id="UP000695562"/>
    </source>
</evidence>
<dbReference type="AlphaFoldDB" id="A0A8J4PPK7"/>
<dbReference type="EMBL" id="AJWJ01000404">
    <property type="protein sequence ID" value="KAF2071184.1"/>
    <property type="molecule type" value="Genomic_DNA"/>
</dbReference>